<sequence>MSDDTNNASGNESMVRQCKVFLSTDHRGLLFDTVSLSDIANFESYESVLKSVKRIIAMSQKIDARSIDVSGLFYYKRRARSTRMNPVPLVTTTDVFRAIAEHPSGEVPIGVNWTRHDIVLVPKNNSNKTSEVKEELSDGEIPAKKRKIEEMDASGQTIHPSEDTPVTSRPVPVSKVVPPKPQETIRNLSRVPEQKHYSWPTEASCEVLFSYDGVAERKRITNSPLAAVIQRLVHICL</sequence>
<reference evidence="2" key="1">
    <citation type="submission" date="2022-11" db="EMBL/GenBank/DDBJ databases">
        <title>Centuries of genome instability and evolution in soft-shell clam transmissible cancer (bioRxiv).</title>
        <authorList>
            <person name="Hart S.F.M."/>
            <person name="Yonemitsu M.A."/>
            <person name="Giersch R.M."/>
            <person name="Beal B.F."/>
            <person name="Arriagada G."/>
            <person name="Davis B.W."/>
            <person name="Ostrander E.A."/>
            <person name="Goff S.P."/>
            <person name="Metzger M.J."/>
        </authorList>
    </citation>
    <scope>NUCLEOTIDE SEQUENCE</scope>
    <source>
        <strain evidence="2">MELC-2E11</strain>
        <tissue evidence="2">Siphon/mantle</tissue>
    </source>
</reference>
<name>A0ABY7EIV6_MYAAR</name>
<accession>A0ABY7EIV6</accession>
<dbReference type="Proteomes" id="UP001164746">
    <property type="component" value="Chromosome 6"/>
</dbReference>
<gene>
    <name evidence="2" type="ORF">MAR_018825</name>
</gene>
<feature type="region of interest" description="Disordered" evidence="1">
    <location>
        <begin position="155"/>
        <end position="179"/>
    </location>
</feature>
<evidence type="ECO:0000313" key="2">
    <source>
        <dbReference type="EMBL" id="WAR08867.1"/>
    </source>
</evidence>
<dbReference type="EMBL" id="CP111017">
    <property type="protein sequence ID" value="WAR08867.1"/>
    <property type="molecule type" value="Genomic_DNA"/>
</dbReference>
<evidence type="ECO:0000313" key="3">
    <source>
        <dbReference type="Proteomes" id="UP001164746"/>
    </source>
</evidence>
<feature type="compositionally biased region" description="Low complexity" evidence="1">
    <location>
        <begin position="164"/>
        <end position="177"/>
    </location>
</feature>
<protein>
    <submittedName>
        <fullName evidence="2">Uncharacterized protein</fullName>
    </submittedName>
</protein>
<proteinExistence type="predicted"/>
<evidence type="ECO:0000256" key="1">
    <source>
        <dbReference type="SAM" id="MobiDB-lite"/>
    </source>
</evidence>
<organism evidence="2 3">
    <name type="scientific">Mya arenaria</name>
    <name type="common">Soft-shell clam</name>
    <dbReference type="NCBI Taxonomy" id="6604"/>
    <lineage>
        <taxon>Eukaryota</taxon>
        <taxon>Metazoa</taxon>
        <taxon>Spiralia</taxon>
        <taxon>Lophotrochozoa</taxon>
        <taxon>Mollusca</taxon>
        <taxon>Bivalvia</taxon>
        <taxon>Autobranchia</taxon>
        <taxon>Heteroconchia</taxon>
        <taxon>Euheterodonta</taxon>
        <taxon>Imparidentia</taxon>
        <taxon>Neoheterodontei</taxon>
        <taxon>Myida</taxon>
        <taxon>Myoidea</taxon>
        <taxon>Myidae</taxon>
        <taxon>Mya</taxon>
    </lineage>
</organism>
<keyword evidence="3" id="KW-1185">Reference proteome</keyword>